<dbReference type="Pfam" id="PF02517">
    <property type="entry name" value="Rce1-like"/>
    <property type="match status" value="1"/>
</dbReference>
<evidence type="ECO:0000256" key="1">
    <source>
        <dbReference type="ARBA" id="ARBA00009067"/>
    </source>
</evidence>
<evidence type="ECO:0000256" key="2">
    <source>
        <dbReference type="SAM" id="Phobius"/>
    </source>
</evidence>
<keyword evidence="2" id="KW-0472">Membrane</keyword>
<gene>
    <name evidence="4" type="ORF">ERS132536_01967</name>
    <name evidence="5" type="ORF">HU146_07210</name>
    <name evidence="6" type="ORF">SSU1300283_00064</name>
</gene>
<feature type="transmembrane region" description="Helical" evidence="2">
    <location>
        <begin position="78"/>
        <end position="95"/>
    </location>
</feature>
<dbReference type="GO" id="GO:0006508">
    <property type="term" value="P:proteolysis"/>
    <property type="evidence" value="ECO:0007669"/>
    <property type="project" value="UniProtKB-KW"/>
</dbReference>
<evidence type="ECO:0000313" key="5">
    <source>
        <dbReference type="EMBL" id="NVH37042.1"/>
    </source>
</evidence>
<dbReference type="Proteomes" id="UP000548355">
    <property type="component" value="Unassembled WGS sequence"/>
</dbReference>
<feature type="transmembrane region" description="Helical" evidence="2">
    <location>
        <begin position="37"/>
        <end position="57"/>
    </location>
</feature>
<dbReference type="EMBL" id="FIMD01000020">
    <property type="protein sequence ID" value="CYX93539.1"/>
    <property type="molecule type" value="Genomic_DNA"/>
</dbReference>
<reference evidence="4 7" key="1">
    <citation type="submission" date="2016-02" db="EMBL/GenBank/DDBJ databases">
        <authorList>
            <consortium name="Pathogen Informatics"/>
        </authorList>
    </citation>
    <scope>NUCLEOTIDE SEQUENCE [LARGE SCALE GENOMIC DNA]</scope>
    <source>
        <strain evidence="4 7">SS999</strain>
    </source>
</reference>
<dbReference type="GO" id="GO:0008237">
    <property type="term" value="F:metallopeptidase activity"/>
    <property type="evidence" value="ECO:0007669"/>
    <property type="project" value="UniProtKB-KW"/>
</dbReference>
<feature type="transmembrane region" description="Helical" evidence="2">
    <location>
        <begin position="131"/>
        <end position="148"/>
    </location>
</feature>
<reference evidence="6 8" key="3">
    <citation type="submission" date="2020-07" db="EMBL/GenBank/DDBJ databases">
        <title>Complete genome sequences of Streptococcus suis pig pathogenic strain 10, 13-00283-02 and 16085/3b.</title>
        <authorList>
            <person name="Bunk B."/>
            <person name="Jakobczak B."/>
            <person name="Florian V."/>
            <person name="Dittmar D."/>
            <person name="Maeder U."/>
            <person name="Jarek M."/>
            <person name="Baums C.G."/>
            <person name="Haeussler S."/>
            <person name="Voelker U."/>
            <person name="Michalik S."/>
        </authorList>
    </citation>
    <scope>NUCLEOTIDE SEQUENCE [LARGE SCALE GENOMIC DNA]</scope>
    <source>
        <strain evidence="6 8">13-00283-02</strain>
    </source>
</reference>
<dbReference type="Proteomes" id="UP000075182">
    <property type="component" value="Unassembled WGS sequence"/>
</dbReference>
<keyword evidence="5" id="KW-0645">Protease</keyword>
<feature type="transmembrane region" description="Helical" evidence="2">
    <location>
        <begin position="9"/>
        <end position="31"/>
    </location>
</feature>
<dbReference type="EMBL" id="JABXEU010000019">
    <property type="protein sequence ID" value="NVH37042.1"/>
    <property type="molecule type" value="Genomic_DNA"/>
</dbReference>
<dbReference type="GO" id="GO:0080120">
    <property type="term" value="P:CAAX-box protein maturation"/>
    <property type="evidence" value="ECO:0007669"/>
    <property type="project" value="UniProtKB-ARBA"/>
</dbReference>
<evidence type="ECO:0000313" key="7">
    <source>
        <dbReference type="Proteomes" id="UP000075182"/>
    </source>
</evidence>
<keyword evidence="5" id="KW-0378">Hydrolase</keyword>
<evidence type="ECO:0000259" key="3">
    <source>
        <dbReference type="Pfam" id="PF02517"/>
    </source>
</evidence>
<dbReference type="InterPro" id="IPR003675">
    <property type="entry name" value="Rce1/LyrA-like_dom"/>
</dbReference>
<dbReference type="Proteomes" id="UP000516797">
    <property type="component" value="Chromosome"/>
</dbReference>
<dbReference type="PATRIC" id="fig|1307.1317.peg.1032"/>
<keyword evidence="2" id="KW-0812">Transmembrane</keyword>
<dbReference type="RefSeq" id="WP_002935308.1">
    <property type="nucleotide sequence ID" value="NZ_BCBZ01000003.1"/>
</dbReference>
<sequence length="192" mass="22237">MVIRYIRPVALSIALIILASISYLLATSLVLFSPSQFLQVAYLFSIMVGMPVGFILFPSMLTKRYQLCQELSEVKFSWKSFVLLAIAIFLINFWCIQSDEYVNQFIIATCEEFLFRYLIYRILKSEYPTWLAMLVTSLLFGVLLHMNYPLLDNLIIRTPLGLLFSVLATRFGLQYAIGGHWIYNLLVSRFPF</sequence>
<dbReference type="AlphaFoldDB" id="A0A0K2E2T3"/>
<feature type="domain" description="CAAX prenyl protease 2/Lysostaphin resistance protein A-like" evidence="3">
    <location>
        <begin position="103"/>
        <end position="186"/>
    </location>
</feature>
<evidence type="ECO:0000313" key="4">
    <source>
        <dbReference type="EMBL" id="CYX93539.1"/>
    </source>
</evidence>
<dbReference type="GO" id="GO:0004175">
    <property type="term" value="F:endopeptidase activity"/>
    <property type="evidence" value="ECO:0007669"/>
    <property type="project" value="UniProtKB-ARBA"/>
</dbReference>
<accession>A0A0K2E2T3</accession>
<comment type="similarity">
    <text evidence="1">Belongs to the UPF0177 family.</text>
</comment>
<dbReference type="EMBL" id="CP058741">
    <property type="protein sequence ID" value="QOE27396.1"/>
    <property type="molecule type" value="Genomic_DNA"/>
</dbReference>
<organism evidence="5 9">
    <name type="scientific">Streptococcus suis</name>
    <dbReference type="NCBI Taxonomy" id="1307"/>
    <lineage>
        <taxon>Bacteria</taxon>
        <taxon>Bacillati</taxon>
        <taxon>Bacillota</taxon>
        <taxon>Bacilli</taxon>
        <taxon>Lactobacillales</taxon>
        <taxon>Streptococcaceae</taxon>
        <taxon>Streptococcus</taxon>
    </lineage>
</organism>
<evidence type="ECO:0000313" key="9">
    <source>
        <dbReference type="Proteomes" id="UP000548355"/>
    </source>
</evidence>
<proteinExistence type="inferred from homology"/>
<protein>
    <submittedName>
        <fullName evidence="5">CPBP family intramembrane metalloprotease</fullName>
    </submittedName>
    <submittedName>
        <fullName evidence="4">Metal-dependent membrane protease</fullName>
    </submittedName>
</protein>
<evidence type="ECO:0000313" key="6">
    <source>
        <dbReference type="EMBL" id="QOE27396.1"/>
    </source>
</evidence>
<keyword evidence="5" id="KW-0482">Metalloprotease</keyword>
<reference evidence="5 9" key="2">
    <citation type="submission" date="2020-06" db="EMBL/GenBank/DDBJ databases">
        <title>Pan-genome analysis of Streptococcus suis serotype 2 revealed genomic diversity among strains of different virulence.</title>
        <authorList>
            <person name="Guo G."/>
            <person name="Zhang W."/>
        </authorList>
    </citation>
    <scope>NUCLEOTIDE SEQUENCE [LARGE SCALE GENOMIC DNA]</scope>
    <source>
        <strain evidence="5 9">ZJ92091101</strain>
    </source>
</reference>
<dbReference type="OrthoDB" id="9792987at2"/>
<keyword evidence="2" id="KW-1133">Transmembrane helix</keyword>
<evidence type="ECO:0000313" key="8">
    <source>
        <dbReference type="Proteomes" id="UP000516797"/>
    </source>
</evidence>
<name>A0A0K2E2T3_STRSU</name>
<feature type="transmembrane region" description="Helical" evidence="2">
    <location>
        <begin position="154"/>
        <end position="173"/>
    </location>
</feature>